<evidence type="ECO:0000256" key="1">
    <source>
        <dbReference type="ARBA" id="ARBA00010688"/>
    </source>
</evidence>
<dbReference type="PANTHER" id="PTHR43085">
    <property type="entry name" value="HEXOKINASE FAMILY MEMBER"/>
    <property type="match status" value="1"/>
</dbReference>
<keyword evidence="3" id="KW-0547">Nucleotide-binding</keyword>
<dbReference type="RefSeq" id="WP_047754896.1">
    <property type="nucleotide sequence ID" value="NZ_CAJUHA010000023.1"/>
</dbReference>
<evidence type="ECO:0000256" key="4">
    <source>
        <dbReference type="ARBA" id="ARBA00022777"/>
    </source>
</evidence>
<name>A0A0G2ZCD2_9BACT</name>
<dbReference type="OrthoDB" id="9813569at2"/>
<comment type="similarity">
    <text evidence="1">Belongs to the carbohydrate kinase PfkB family.</text>
</comment>
<accession>A0A0G2ZCD2</accession>
<keyword evidence="4" id="KW-0418">Kinase</keyword>
<evidence type="ECO:0000259" key="6">
    <source>
        <dbReference type="Pfam" id="PF00294"/>
    </source>
</evidence>
<gene>
    <name evidence="7" type="ORF">IX53_07975</name>
</gene>
<dbReference type="KEGG" id="kpf:IX53_07975"/>
<dbReference type="AlphaFoldDB" id="A0A0G2ZCD2"/>
<dbReference type="InterPro" id="IPR029056">
    <property type="entry name" value="Ribokinase-like"/>
</dbReference>
<feature type="domain" description="Carbohydrate kinase PfkB" evidence="6">
    <location>
        <begin position="1"/>
        <end position="305"/>
    </location>
</feature>
<evidence type="ECO:0000256" key="3">
    <source>
        <dbReference type="ARBA" id="ARBA00022741"/>
    </source>
</evidence>
<evidence type="ECO:0000313" key="7">
    <source>
        <dbReference type="EMBL" id="AKI97761.1"/>
    </source>
</evidence>
<proteinExistence type="inferred from homology"/>
<dbReference type="Gene3D" id="3.40.1190.20">
    <property type="match status" value="1"/>
</dbReference>
<keyword evidence="8" id="KW-1185">Reference proteome</keyword>
<evidence type="ECO:0000256" key="2">
    <source>
        <dbReference type="ARBA" id="ARBA00022679"/>
    </source>
</evidence>
<dbReference type="Pfam" id="PF00294">
    <property type="entry name" value="PfkB"/>
    <property type="match status" value="1"/>
</dbReference>
<evidence type="ECO:0000313" key="8">
    <source>
        <dbReference type="Proteomes" id="UP000035159"/>
    </source>
</evidence>
<protein>
    <recommendedName>
        <fullName evidence="6">Carbohydrate kinase PfkB domain-containing protein</fullName>
    </recommendedName>
</protein>
<dbReference type="Proteomes" id="UP000035159">
    <property type="component" value="Chromosome"/>
</dbReference>
<dbReference type="InterPro" id="IPR011611">
    <property type="entry name" value="PfkB_dom"/>
</dbReference>
<reference evidence="7 8" key="1">
    <citation type="submission" date="2015-04" db="EMBL/GenBank/DDBJ databases">
        <title>Complete Genome Sequence of Kosmotoga pacifica SLHLJ1.</title>
        <authorList>
            <person name="Jiang L.J."/>
            <person name="Shao Z.Z."/>
            <person name="Jebbar M."/>
        </authorList>
    </citation>
    <scope>NUCLEOTIDE SEQUENCE [LARGE SCALE GENOMIC DNA]</scope>
    <source>
        <strain evidence="7 8">SLHLJ1</strain>
    </source>
</reference>
<dbReference type="GO" id="GO:0016301">
    <property type="term" value="F:kinase activity"/>
    <property type="evidence" value="ECO:0007669"/>
    <property type="project" value="UniProtKB-KW"/>
</dbReference>
<dbReference type="EMBL" id="CP011232">
    <property type="protein sequence ID" value="AKI97761.1"/>
    <property type="molecule type" value="Genomic_DNA"/>
</dbReference>
<dbReference type="InterPro" id="IPR050306">
    <property type="entry name" value="PfkB_Carbo_kinase"/>
</dbReference>
<dbReference type="CDD" id="cd01166">
    <property type="entry name" value="KdgK"/>
    <property type="match status" value="1"/>
</dbReference>
<dbReference type="STRING" id="1330330.IX53_07975"/>
<dbReference type="GO" id="GO:0005524">
    <property type="term" value="F:ATP binding"/>
    <property type="evidence" value="ECO:0007669"/>
    <property type="project" value="UniProtKB-KW"/>
</dbReference>
<sequence>MKKVIGMGEIMIQMNPVEKGALKYQTLFERHVAGSEANIIIQMQKLGIQTSFITSVGEDQFGEVVISTLRSEGTDTSGVKVDPEHPTGVYFVQRSYPIPKKTKVFYYRKGSAASFLSQEDIDESIFEDVDLFLVSGITPALSEKCRNAALKALEICERKRIKVAFDTNIRVNLLQNRQKALDTLLPFIQRAQILFTGIGDLYFLFESDLASSIENIKKIAERAELLVIKKGEEGAMCLDLNSGKSFEHSSYPVEVIDELGAGDAFDGAFLAAYLENYSVKECLKFACAAGAITVSLKGDIEPLPSWRDLELFIEIFDKKEEKLLR</sequence>
<keyword evidence="5" id="KW-0067">ATP-binding</keyword>
<dbReference type="PATRIC" id="fig|1330330.3.peg.1615"/>
<keyword evidence="2" id="KW-0808">Transferase</keyword>
<dbReference type="SUPFAM" id="SSF53613">
    <property type="entry name" value="Ribokinase-like"/>
    <property type="match status" value="1"/>
</dbReference>
<organism evidence="7 8">
    <name type="scientific">Kosmotoga pacifica</name>
    <dbReference type="NCBI Taxonomy" id="1330330"/>
    <lineage>
        <taxon>Bacteria</taxon>
        <taxon>Thermotogati</taxon>
        <taxon>Thermotogota</taxon>
        <taxon>Thermotogae</taxon>
        <taxon>Kosmotogales</taxon>
        <taxon>Kosmotogaceae</taxon>
        <taxon>Kosmotoga</taxon>
    </lineage>
</organism>
<dbReference type="PANTHER" id="PTHR43085:SF1">
    <property type="entry name" value="PSEUDOURIDINE KINASE-RELATED"/>
    <property type="match status" value="1"/>
</dbReference>
<evidence type="ECO:0000256" key="5">
    <source>
        <dbReference type="ARBA" id="ARBA00022840"/>
    </source>
</evidence>